<feature type="region of interest" description="Disordered" evidence="1">
    <location>
        <begin position="685"/>
        <end position="743"/>
    </location>
</feature>
<feature type="chain" id="PRO_5046612629" evidence="2">
    <location>
        <begin position="17"/>
        <end position="1376"/>
    </location>
</feature>
<feature type="compositionally biased region" description="Low complexity" evidence="1">
    <location>
        <begin position="108"/>
        <end position="120"/>
    </location>
</feature>
<keyword evidence="4" id="KW-1185">Reference proteome</keyword>
<organism evidence="3 4">
    <name type="scientific">Durusdinium trenchii</name>
    <dbReference type="NCBI Taxonomy" id="1381693"/>
    <lineage>
        <taxon>Eukaryota</taxon>
        <taxon>Sar</taxon>
        <taxon>Alveolata</taxon>
        <taxon>Dinophyceae</taxon>
        <taxon>Suessiales</taxon>
        <taxon>Symbiodiniaceae</taxon>
        <taxon>Durusdinium</taxon>
    </lineage>
</organism>
<accession>A0ABP0LPS0</accession>
<feature type="compositionally biased region" description="Low complexity" evidence="1">
    <location>
        <begin position="86"/>
        <end position="100"/>
    </location>
</feature>
<feature type="compositionally biased region" description="Basic and acidic residues" evidence="1">
    <location>
        <begin position="702"/>
        <end position="727"/>
    </location>
</feature>
<feature type="compositionally biased region" description="Basic and acidic residues" evidence="1">
    <location>
        <begin position="158"/>
        <end position="176"/>
    </location>
</feature>
<feature type="region of interest" description="Disordered" evidence="1">
    <location>
        <begin position="504"/>
        <end position="541"/>
    </location>
</feature>
<protein>
    <submittedName>
        <fullName evidence="3">Tropomodulin-2</fullName>
    </submittedName>
</protein>
<feature type="compositionally biased region" description="Basic residues" evidence="1">
    <location>
        <begin position="192"/>
        <end position="205"/>
    </location>
</feature>
<gene>
    <name evidence="3" type="ORF">SCF082_LOCUS23818</name>
</gene>
<feature type="signal peptide" evidence="2">
    <location>
        <begin position="1"/>
        <end position="16"/>
    </location>
</feature>
<feature type="compositionally biased region" description="Low complexity" evidence="1">
    <location>
        <begin position="462"/>
        <end position="471"/>
    </location>
</feature>
<evidence type="ECO:0000256" key="1">
    <source>
        <dbReference type="SAM" id="MobiDB-lite"/>
    </source>
</evidence>
<evidence type="ECO:0000256" key="2">
    <source>
        <dbReference type="SAM" id="SignalP"/>
    </source>
</evidence>
<comment type="caution">
    <text evidence="3">The sequence shown here is derived from an EMBL/GenBank/DDBJ whole genome shotgun (WGS) entry which is preliminary data.</text>
</comment>
<feature type="compositionally biased region" description="Basic and acidic residues" evidence="1">
    <location>
        <begin position="127"/>
        <end position="138"/>
    </location>
</feature>
<feature type="compositionally biased region" description="Basic residues" evidence="1">
    <location>
        <begin position="415"/>
        <end position="434"/>
    </location>
</feature>
<feature type="region of interest" description="Disordered" evidence="1">
    <location>
        <begin position="384"/>
        <end position="478"/>
    </location>
</feature>
<feature type="compositionally biased region" description="Basic and acidic residues" evidence="1">
    <location>
        <begin position="394"/>
        <end position="414"/>
    </location>
</feature>
<reference evidence="3 4" key="1">
    <citation type="submission" date="2024-02" db="EMBL/GenBank/DDBJ databases">
        <authorList>
            <person name="Chen Y."/>
            <person name="Shah S."/>
            <person name="Dougan E. K."/>
            <person name="Thang M."/>
            <person name="Chan C."/>
        </authorList>
    </citation>
    <scope>NUCLEOTIDE SEQUENCE [LARGE SCALE GENOMIC DNA]</scope>
</reference>
<dbReference type="EMBL" id="CAXAMM010017446">
    <property type="protein sequence ID" value="CAK9041145.1"/>
    <property type="molecule type" value="Genomic_DNA"/>
</dbReference>
<name>A0ABP0LPS0_9DINO</name>
<feature type="compositionally biased region" description="Acidic residues" evidence="1">
    <location>
        <begin position="211"/>
        <end position="222"/>
    </location>
</feature>
<evidence type="ECO:0000313" key="3">
    <source>
        <dbReference type="EMBL" id="CAK9041145.1"/>
    </source>
</evidence>
<proteinExistence type="predicted"/>
<keyword evidence="2" id="KW-0732">Signal</keyword>
<dbReference type="SUPFAM" id="SSF52047">
    <property type="entry name" value="RNI-like"/>
    <property type="match status" value="1"/>
</dbReference>
<dbReference type="Gene3D" id="3.80.10.10">
    <property type="entry name" value="Ribonuclease Inhibitor"/>
    <property type="match status" value="1"/>
</dbReference>
<feature type="region of interest" description="Disordered" evidence="1">
    <location>
        <begin position="86"/>
        <end position="222"/>
    </location>
</feature>
<evidence type="ECO:0000313" key="4">
    <source>
        <dbReference type="Proteomes" id="UP001642464"/>
    </source>
</evidence>
<sequence>MSVNLLLGSAVFSAHSMVCRLCGLFDGDDQGLCGGCRALRRIREVQCGGLLLVGQQTRAVSALRECAGALLDLAEEAVRVRKQAKEAAAVEGEGTTTQAAGGDGSGSAPGPVGDAASGSGRPAEAPTEAKEIKVKDELGLADGGSEESPGVLGVAAVEEEKPVEGEREEAPKEEAKVKKRRKKHSGTSSRKPDKKKSKEKKRKASHSVPREEEEVVAEEPEELGLRPAPKAGVARPAARAPIEGALGVRERWIAGEELELHRVPLDEMTVGSLIEVTEGSYFGAACKAAGTVQGIDVKPEATHVLLKVTGTTGEGLLKHQSGHPGMLLRVHRCTSECTADRHAEDLLHGLKARKPGVAGAEEGWLRNLEIAPAEDELATLRARGSDLAPGQVGSREDAGKGVAEVEKKEEGTRKKDAHKKKKKKGRSLRHKKKKKSEERDSPSPGEAKGVKAASGKKKRRSTSSSSSGSVALDGRKPRAASTKTYDALYAGTGLDRREKVRRRVLKRAKKAASQKSKDKSKSGSDSGSSEEDSLSEEELEDTLFQGESKIQRVGQRCPGALACQAITTMKSNLLQETGATGELNAVEPVAMLYLRQHLHRRASGPALRELVTLAIAVDQLLRARPSRALDTLLQRFKAVEAGLMGAHWSVAQRLELGPAENLSLTGQEELSSAQKEAYTDARTKMLAGLPDGRSRTSKGQGKTKDKDDFRKDRDKGRGKGATKDRGKQTMNMEGGVGRPLDEGQIIPPAAGRDPMSIEGDVVMLADDGAPSLVDRSLGALGTDGISALDGVPAAVVSQRADDIPTSGVDYSFPPLPPPFVCGEDTAKVPDREDAGAKKECAETSIDGRSIACMGGWVAEKFLEVVPLRSSFTGKGASTDIFPLPTSFDFFGTLWPSRSRDQIDWMVCVARALNSFWGGDIPGKAEASEVQIKVLNGLLVEVERFCNLGLVTVGVDWSRSDRGAEILHPSHWAEGANEVDEPEGDEVGTMSINEVTQIENLLPEPPRIRGSYGDWMIWMAQGPRDHAWSAWRAAVANAAPNRTEVHRAWLNDPSLVDFNFGNMHMPPGHIEPRIAPKLVNAMARNTHIEILTLSNSNLQKAQGCELGTSLRQNTTENPDSVIEHLRFSHQKQMGQFFGRPTEEAVGQMMWSNESIVKLGFECDDAHWRNIIDRSLLRNNDFFRRRQAPPDPEALPTAEERPLGQVRLLQPPDVTPQEVLSKYAVLCEYLERGTPAPRNAVGGMGSTKDHNLKMPTTSQLQNCAKNSGLQLSYAVAAPMIKDLDDERMVMIFDIFGTSISGTLRHWCSEHDNWSARTAERATKRPKTRSERRKRVWSRVLRERSAGPLWHLRNFQFIYIYTKRLSKPPRVKKVLGRCA</sequence>
<dbReference type="Proteomes" id="UP001642464">
    <property type="component" value="Unassembled WGS sequence"/>
</dbReference>
<feature type="compositionally biased region" description="Acidic residues" evidence="1">
    <location>
        <begin position="528"/>
        <end position="541"/>
    </location>
</feature>
<dbReference type="InterPro" id="IPR032675">
    <property type="entry name" value="LRR_dom_sf"/>
</dbReference>